<name>A0A5J4SUZ4_9ZZZZ</name>
<dbReference type="GO" id="GO:0043335">
    <property type="term" value="P:protein unfolding"/>
    <property type="evidence" value="ECO:0007669"/>
    <property type="project" value="TreeGrafter"/>
</dbReference>
<dbReference type="FunFam" id="3.30.70.1050:FF:000006">
    <property type="entry name" value="Trigger factor"/>
    <property type="match status" value="1"/>
</dbReference>
<dbReference type="Pfam" id="PF05697">
    <property type="entry name" value="Trigger_N"/>
    <property type="match status" value="1"/>
</dbReference>
<dbReference type="InterPro" id="IPR005215">
    <property type="entry name" value="Trig_fac"/>
</dbReference>
<dbReference type="PIRSF" id="PIRSF003095">
    <property type="entry name" value="Trigger_factor"/>
    <property type="match status" value="1"/>
</dbReference>
<accession>A0A5J4SUZ4</accession>
<dbReference type="SUPFAM" id="SSF109998">
    <property type="entry name" value="Triger factor/SurA peptide-binding domain-like"/>
    <property type="match status" value="1"/>
</dbReference>
<protein>
    <submittedName>
        <fullName evidence="2">Trigger factor</fullName>
        <ecNumber evidence="2">5.2.1.8</ecNumber>
    </submittedName>
</protein>
<dbReference type="NCBIfam" id="TIGR00115">
    <property type="entry name" value="tig"/>
    <property type="match status" value="1"/>
</dbReference>
<dbReference type="SUPFAM" id="SSF102735">
    <property type="entry name" value="Trigger factor ribosome-binding domain"/>
    <property type="match status" value="1"/>
</dbReference>
<reference evidence="2" key="1">
    <citation type="submission" date="2019-03" db="EMBL/GenBank/DDBJ databases">
        <title>Single cell metagenomics reveals metabolic interactions within the superorganism composed of flagellate Streblomastix strix and complex community of Bacteroidetes bacteria on its surface.</title>
        <authorList>
            <person name="Treitli S.C."/>
            <person name="Kolisko M."/>
            <person name="Husnik F."/>
            <person name="Keeling P."/>
            <person name="Hampl V."/>
        </authorList>
    </citation>
    <scope>NUCLEOTIDE SEQUENCE</scope>
    <source>
        <strain evidence="2">STM</strain>
    </source>
</reference>
<comment type="caution">
    <text evidence="2">The sequence shown here is derived from an EMBL/GenBank/DDBJ whole genome shotgun (WGS) entry which is preliminary data.</text>
</comment>
<evidence type="ECO:0000259" key="1">
    <source>
        <dbReference type="Pfam" id="PF05697"/>
    </source>
</evidence>
<dbReference type="GO" id="GO:0044183">
    <property type="term" value="F:protein folding chaperone"/>
    <property type="evidence" value="ECO:0007669"/>
    <property type="project" value="TreeGrafter"/>
</dbReference>
<dbReference type="InterPro" id="IPR008881">
    <property type="entry name" value="Trigger_fac_ribosome-bd_bac"/>
</dbReference>
<keyword evidence="2" id="KW-0413">Isomerase</keyword>
<feature type="domain" description="Trigger factor ribosome-binding bacterial" evidence="1">
    <location>
        <begin position="1"/>
        <end position="148"/>
    </location>
</feature>
<organism evidence="2">
    <name type="scientific">termite gut metagenome</name>
    <dbReference type="NCBI Taxonomy" id="433724"/>
    <lineage>
        <taxon>unclassified sequences</taxon>
        <taxon>metagenomes</taxon>
        <taxon>organismal metagenomes</taxon>
    </lineage>
</organism>
<dbReference type="InterPro" id="IPR037041">
    <property type="entry name" value="Trigger_fac_C_sf"/>
</dbReference>
<dbReference type="EC" id="5.2.1.8" evidence="2"/>
<dbReference type="GO" id="GO:0043022">
    <property type="term" value="F:ribosome binding"/>
    <property type="evidence" value="ECO:0007669"/>
    <property type="project" value="TreeGrafter"/>
</dbReference>
<dbReference type="GO" id="GO:0015031">
    <property type="term" value="P:protein transport"/>
    <property type="evidence" value="ECO:0007669"/>
    <property type="project" value="InterPro"/>
</dbReference>
<dbReference type="GO" id="GO:0051083">
    <property type="term" value="P:'de novo' cotranslational protein folding"/>
    <property type="evidence" value="ECO:0007669"/>
    <property type="project" value="TreeGrafter"/>
</dbReference>
<dbReference type="GO" id="GO:0003755">
    <property type="term" value="F:peptidyl-prolyl cis-trans isomerase activity"/>
    <property type="evidence" value="ECO:0007669"/>
    <property type="project" value="UniProtKB-EC"/>
</dbReference>
<dbReference type="Gene3D" id="1.10.3120.10">
    <property type="entry name" value="Trigger factor, C-terminal domain"/>
    <property type="match status" value="1"/>
</dbReference>
<gene>
    <name evidence="2" type="ORF">EZS27_002950</name>
</gene>
<dbReference type="EMBL" id="SNRY01000043">
    <property type="protein sequence ID" value="KAA6349622.1"/>
    <property type="molecule type" value="Genomic_DNA"/>
</dbReference>
<dbReference type="Gene3D" id="3.30.70.1050">
    <property type="entry name" value="Trigger factor ribosome-binding domain"/>
    <property type="match status" value="1"/>
</dbReference>
<dbReference type="InterPro" id="IPR027304">
    <property type="entry name" value="Trigger_fact/SurA_dom_sf"/>
</dbReference>
<dbReference type="InterPro" id="IPR036611">
    <property type="entry name" value="Trigger_fac_ribosome-bd_sf"/>
</dbReference>
<dbReference type="PANTHER" id="PTHR30560:SF3">
    <property type="entry name" value="TRIGGER FACTOR-LIKE PROTEIN TIG, CHLOROPLASTIC"/>
    <property type="match status" value="1"/>
</dbReference>
<dbReference type="AlphaFoldDB" id="A0A5J4SUZ4"/>
<dbReference type="PANTHER" id="PTHR30560">
    <property type="entry name" value="TRIGGER FACTOR CHAPERONE AND PEPTIDYL-PROLYL CIS/TRANS ISOMERASE"/>
    <property type="match status" value="1"/>
</dbReference>
<sequence>MNLSLQNMDKVSAQLTVKVEKADYQAQVDKSLKTIRQKAQLPGFRKGMAPVNLIKRMYEKSVIAEEMNKLLTEKVYGYIKENNIKIIGEPLPDEEKQEKLDFNTAEEFEFLFDLALVPEFTAELSDKDEIDYYTIDVNDEMVNREIERYTQRYGNYEKVESYQDKDMLKGLLTELDENGNAKEGAIQVENAVLMPVVLKNEEQKAIFTDAKVNDVLIFNPHTAYGENHAGIASLLRIEKEAALAVKSDFSFQVNEITRYLPGALNQELFDTIYGKDSVNSEDEFRVRIKESLVTQYALDSQYKFNWDVRKRLLEKVGNDLTFSEPLLKRILQLNMKDKDEKSIDEDYEKSVEALKWQLIKGQLAKKHDIKIEEEDISNAAKNSAKTQFAYYGMTTVPDDMIDKYADSMLKKKDTINELADQTIEEKLIAVLKEQVKLSNKTVSLEEFTKILE</sequence>
<proteinExistence type="predicted"/>
<evidence type="ECO:0000313" key="2">
    <source>
        <dbReference type="EMBL" id="KAA6349622.1"/>
    </source>
</evidence>